<name>A0AA44QKW0_CUTAC</name>
<accession>A0AA44QKW0</accession>
<evidence type="ECO:0000313" key="2">
    <source>
        <dbReference type="Proteomes" id="UP000226191"/>
    </source>
</evidence>
<reference evidence="1 2" key="1">
    <citation type="submission" date="2017-02" db="EMBL/GenBank/DDBJ databases">
        <title>Prevalence of linear plasmids in Cutibacterium acnes isolates obtained from cancerous prostatic tissue.</title>
        <authorList>
            <person name="Davidsson S."/>
            <person name="Bruggemann H."/>
        </authorList>
    </citation>
    <scope>NUCLEOTIDE SEQUENCE [LARGE SCALE GENOMIC DNA]</scope>
    <source>
        <strain evidence="1 2">11-78</strain>
    </source>
</reference>
<protein>
    <submittedName>
        <fullName evidence="1">Uncharacterized protein</fullName>
    </submittedName>
</protein>
<dbReference type="AlphaFoldDB" id="A0AA44QKW0"/>
<organism evidence="1 2">
    <name type="scientific">Cutibacterium acnes</name>
    <name type="common">Propionibacterium acnes</name>
    <dbReference type="NCBI Taxonomy" id="1747"/>
    <lineage>
        <taxon>Bacteria</taxon>
        <taxon>Bacillati</taxon>
        <taxon>Actinomycetota</taxon>
        <taxon>Actinomycetes</taxon>
        <taxon>Propionibacteriales</taxon>
        <taxon>Propionibacteriaceae</taxon>
        <taxon>Cutibacterium</taxon>
    </lineage>
</organism>
<gene>
    <name evidence="1" type="ORF">B1B09_00160</name>
</gene>
<proteinExistence type="predicted"/>
<comment type="caution">
    <text evidence="1">The sequence shown here is derived from an EMBL/GenBank/DDBJ whole genome shotgun (WGS) entry which is preliminary data.</text>
</comment>
<evidence type="ECO:0000313" key="1">
    <source>
        <dbReference type="EMBL" id="PGF36118.1"/>
    </source>
</evidence>
<sequence>MIRAGQSTGIRIVSAKTDQQQPVRQADVRLRIIHNHGSDAHRILGMFIEITWPLASALNGPPPSSSIHFLAAPSSR</sequence>
<dbReference type="Proteomes" id="UP000226191">
    <property type="component" value="Unassembled WGS sequence"/>
</dbReference>
<dbReference type="EMBL" id="MVCE01000001">
    <property type="protein sequence ID" value="PGF36118.1"/>
    <property type="molecule type" value="Genomic_DNA"/>
</dbReference>